<dbReference type="InterPro" id="IPR007630">
    <property type="entry name" value="RNA_pol_sigma70_r4"/>
</dbReference>
<evidence type="ECO:0000313" key="3">
    <source>
        <dbReference type="Proteomes" id="UP000012081"/>
    </source>
</evidence>
<dbReference type="GO" id="GO:0003700">
    <property type="term" value="F:DNA-binding transcription factor activity"/>
    <property type="evidence" value="ECO:0007669"/>
    <property type="project" value="InterPro"/>
</dbReference>
<dbReference type="RefSeq" id="WP_003386549.1">
    <property type="nucleotide sequence ID" value="NZ_APBN01000001.1"/>
</dbReference>
<dbReference type="InterPro" id="IPR013324">
    <property type="entry name" value="RNA_pol_sigma_r3/r4-like"/>
</dbReference>
<dbReference type="EMBL" id="APBN01000001">
    <property type="protein sequence ID" value="EMT54738.1"/>
    <property type="molecule type" value="Genomic_DNA"/>
</dbReference>
<dbReference type="AlphaFoldDB" id="M8DM80"/>
<dbReference type="STRING" id="1300222.I532_04000"/>
<reference evidence="2 3" key="1">
    <citation type="submission" date="2013-03" db="EMBL/GenBank/DDBJ databases">
        <title>Assembly of a new bacterial strain Brevibacillus borstelensis AK1.</title>
        <authorList>
            <person name="Rajan I."/>
            <person name="PoliReddy D."/>
            <person name="Sugumar T."/>
            <person name="Rathinam K."/>
            <person name="Alqarawi S."/>
            <person name="Khalil A.B."/>
            <person name="Sivakumar N."/>
        </authorList>
    </citation>
    <scope>NUCLEOTIDE SEQUENCE [LARGE SCALE GENOMIC DNA]</scope>
    <source>
        <strain evidence="2 3">AK1</strain>
    </source>
</reference>
<organism evidence="2 3">
    <name type="scientific">Brevibacillus borstelensis AK1</name>
    <dbReference type="NCBI Taxonomy" id="1300222"/>
    <lineage>
        <taxon>Bacteria</taxon>
        <taxon>Bacillati</taxon>
        <taxon>Bacillota</taxon>
        <taxon>Bacilli</taxon>
        <taxon>Bacillales</taxon>
        <taxon>Paenibacillaceae</taxon>
        <taxon>Brevibacillus</taxon>
    </lineage>
</organism>
<sequence length="144" mass="16328">MGACAVDLTKGHREYNVKYALNDRTGVDALLGDWHRLASRRFERGDYAACDVLIDLATAIKAAKLTARQTEALRLYYVDDLTMEDVGQRMGIGKQRVSRLVITGLNRVAAVYARWNYGEVSRAEQWRRATEEEAKKKITPDMAF</sequence>
<keyword evidence="3" id="KW-1185">Reference proteome</keyword>
<dbReference type="OrthoDB" id="2472646at2"/>
<protein>
    <submittedName>
        <fullName evidence="2">RNA polymerase sigma factor sigK Sigma-K factor</fullName>
    </submittedName>
</protein>
<dbReference type="Gene3D" id="1.20.140.160">
    <property type="match status" value="1"/>
</dbReference>
<dbReference type="Pfam" id="PF04545">
    <property type="entry name" value="Sigma70_r4"/>
    <property type="match status" value="1"/>
</dbReference>
<dbReference type="SUPFAM" id="SSF88659">
    <property type="entry name" value="Sigma3 and sigma4 domains of RNA polymerase sigma factors"/>
    <property type="match status" value="1"/>
</dbReference>
<evidence type="ECO:0000259" key="1">
    <source>
        <dbReference type="Pfam" id="PF04545"/>
    </source>
</evidence>
<dbReference type="PATRIC" id="fig|1300222.3.peg.833"/>
<dbReference type="GO" id="GO:0006352">
    <property type="term" value="P:DNA-templated transcription initiation"/>
    <property type="evidence" value="ECO:0007669"/>
    <property type="project" value="InterPro"/>
</dbReference>
<gene>
    <name evidence="2" type="ORF">I532_04000</name>
</gene>
<proteinExistence type="predicted"/>
<comment type="caution">
    <text evidence="2">The sequence shown here is derived from an EMBL/GenBank/DDBJ whole genome shotgun (WGS) entry which is preliminary data.</text>
</comment>
<feature type="domain" description="RNA polymerase sigma-70 region 4" evidence="1">
    <location>
        <begin position="63"/>
        <end position="108"/>
    </location>
</feature>
<dbReference type="Proteomes" id="UP000012081">
    <property type="component" value="Unassembled WGS sequence"/>
</dbReference>
<evidence type="ECO:0000313" key="2">
    <source>
        <dbReference type="EMBL" id="EMT54738.1"/>
    </source>
</evidence>
<name>M8DM80_9BACL</name>
<accession>M8DM80</accession>